<dbReference type="InterPro" id="IPR007684">
    <property type="entry name" value="Znf_Ogr/Delta"/>
</dbReference>
<dbReference type="EMBL" id="WHZZ01000001">
    <property type="protein sequence ID" value="MQL47506.1"/>
    <property type="molecule type" value="Genomic_DNA"/>
</dbReference>
<comment type="caution">
    <text evidence="2">The sequence shown here is derived from an EMBL/GenBank/DDBJ whole genome shotgun (WGS) entry which is preliminary data.</text>
</comment>
<organism evidence="2 3">
    <name type="scientific">Photorhabdus khanii</name>
    <dbReference type="NCBI Taxonomy" id="1004150"/>
    <lineage>
        <taxon>Bacteria</taxon>
        <taxon>Pseudomonadati</taxon>
        <taxon>Pseudomonadota</taxon>
        <taxon>Gammaproteobacteria</taxon>
        <taxon>Enterobacterales</taxon>
        <taxon>Morganellaceae</taxon>
        <taxon>Photorhabdus</taxon>
    </lineage>
</organism>
<reference evidence="2 3" key="1">
    <citation type="journal article" date="2019" name="Nature">
        <title>A new antibiotic selectively kills Gram-negative pathogens.</title>
        <authorList>
            <person name="Imai Y."/>
            <person name="Meyer K.J."/>
            <person name="Iinishi A."/>
            <person name="Favre-Godal Q."/>
            <person name="Green R."/>
            <person name="Manuse S."/>
            <person name="Caboni M."/>
            <person name="Mori M."/>
            <person name="Niles S."/>
            <person name="Ghiglieri M."/>
            <person name="Honrao C."/>
            <person name="Ma X."/>
            <person name="Guo J.J."/>
            <person name="Makriyannis A."/>
            <person name="Linares-Otoya L."/>
            <person name="Boehringer N."/>
            <person name="Wuisan Z.G."/>
            <person name="Kaur H."/>
            <person name="Wu R."/>
            <person name="Mateus A."/>
            <person name="Typas A."/>
            <person name="Savitski M.M."/>
            <person name="Espinoza J.L."/>
            <person name="O'Rourke A."/>
            <person name="Nelson K.E."/>
            <person name="Hiller S."/>
            <person name="Noinaj N."/>
            <person name="Schaeberle T.F."/>
            <person name="D'Onofrio A."/>
            <person name="Lewis K."/>
        </authorList>
    </citation>
    <scope>NUCLEOTIDE SEQUENCE [LARGE SCALE GENOMIC DNA]</scope>
    <source>
        <strain evidence="2 3">HGB 1456</strain>
    </source>
</reference>
<dbReference type="Pfam" id="PF04606">
    <property type="entry name" value="Ogr_Delta"/>
    <property type="match status" value="1"/>
</dbReference>
<evidence type="ECO:0000259" key="1">
    <source>
        <dbReference type="Pfam" id="PF04606"/>
    </source>
</evidence>
<name>A0A7C9KQB7_9GAMM</name>
<protein>
    <submittedName>
        <fullName evidence="2">Levansucrase regulator</fullName>
    </submittedName>
</protein>
<dbReference type="Proteomes" id="UP000481739">
    <property type="component" value="Unassembled WGS sequence"/>
</dbReference>
<dbReference type="AlphaFoldDB" id="A0A7C9KQB7"/>
<dbReference type="RefSeq" id="WP_071992988.1">
    <property type="nucleotide sequence ID" value="NZ_CAWOZU010000011.1"/>
</dbReference>
<evidence type="ECO:0000313" key="3">
    <source>
        <dbReference type="Proteomes" id="UP000481739"/>
    </source>
</evidence>
<sequence length="68" mass="7820">MRSSFGHTTQTKECYNQCQNINCSTTFVSYETFVRFVTTPTLIGMVPPHPINLLMISEPYVFLIRSVE</sequence>
<accession>A0A7C9KQB7</accession>
<evidence type="ECO:0000313" key="2">
    <source>
        <dbReference type="EMBL" id="MQL47506.1"/>
    </source>
</evidence>
<feature type="domain" description="Zinc finger Ogr/Delta-type" evidence="1">
    <location>
        <begin position="2"/>
        <end position="37"/>
    </location>
</feature>
<proteinExistence type="predicted"/>
<gene>
    <name evidence="2" type="ORF">GEA64_05655</name>
</gene>